<feature type="domain" description="MobA-like NTP transferase" evidence="8">
    <location>
        <begin position="3"/>
        <end position="155"/>
    </location>
</feature>
<keyword evidence="1" id="KW-0963">Cytoplasm</keyword>
<dbReference type="RefSeq" id="WP_257574765.1">
    <property type="nucleotide sequence ID" value="NZ_FNNO01000004.1"/>
</dbReference>
<keyword evidence="4" id="KW-0547">Nucleotide-binding</keyword>
<evidence type="ECO:0000313" key="9">
    <source>
        <dbReference type="EMBL" id="SDW63662.1"/>
    </source>
</evidence>
<evidence type="ECO:0000256" key="1">
    <source>
        <dbReference type="ARBA" id="ARBA00022490"/>
    </source>
</evidence>
<keyword evidence="3" id="KW-0479">Metal-binding</keyword>
<dbReference type="Pfam" id="PF12804">
    <property type="entry name" value="NTP_transf_3"/>
    <property type="match status" value="1"/>
</dbReference>
<keyword evidence="9" id="KW-0548">Nucleotidyltransferase</keyword>
<keyword evidence="7" id="KW-0501">Molybdenum cofactor biosynthesis</keyword>
<gene>
    <name evidence="9" type="ORF">SAMN05444410_104174</name>
</gene>
<evidence type="ECO:0000256" key="6">
    <source>
        <dbReference type="ARBA" id="ARBA00023134"/>
    </source>
</evidence>
<dbReference type="CDD" id="cd02503">
    <property type="entry name" value="MobA"/>
    <property type="match status" value="1"/>
</dbReference>
<keyword evidence="5" id="KW-0460">Magnesium</keyword>
<evidence type="ECO:0000256" key="5">
    <source>
        <dbReference type="ARBA" id="ARBA00022842"/>
    </source>
</evidence>
<evidence type="ECO:0000256" key="4">
    <source>
        <dbReference type="ARBA" id="ARBA00022741"/>
    </source>
</evidence>
<name>A0A8X8LD58_9BACT</name>
<evidence type="ECO:0000256" key="3">
    <source>
        <dbReference type="ARBA" id="ARBA00022723"/>
    </source>
</evidence>
<dbReference type="Gene3D" id="3.90.550.10">
    <property type="entry name" value="Spore Coat Polysaccharide Biosynthesis Protein SpsA, Chain A"/>
    <property type="match status" value="1"/>
</dbReference>
<dbReference type="PANTHER" id="PTHR19136">
    <property type="entry name" value="MOLYBDENUM COFACTOR GUANYLYLTRANSFERASE"/>
    <property type="match status" value="1"/>
</dbReference>
<evidence type="ECO:0000313" key="10">
    <source>
        <dbReference type="Proteomes" id="UP000198711"/>
    </source>
</evidence>
<protein>
    <submittedName>
        <fullName evidence="9">Molybdenum cofactor guanylyltransferase</fullName>
    </submittedName>
</protein>
<accession>A0A8X8LD58</accession>
<keyword evidence="10" id="KW-1185">Reference proteome</keyword>
<keyword evidence="2" id="KW-0808">Transferase</keyword>
<dbReference type="InterPro" id="IPR013482">
    <property type="entry name" value="Molybde_CF_guanTrfase"/>
</dbReference>
<dbReference type="SUPFAM" id="SSF53448">
    <property type="entry name" value="Nucleotide-diphospho-sugar transferases"/>
    <property type="match status" value="1"/>
</dbReference>
<keyword evidence="6" id="KW-0342">GTP-binding</keyword>
<dbReference type="InterPro" id="IPR029044">
    <property type="entry name" value="Nucleotide-diphossugar_trans"/>
</dbReference>
<dbReference type="InterPro" id="IPR025877">
    <property type="entry name" value="MobA-like_NTP_Trfase"/>
</dbReference>
<organism evidence="9 10">
    <name type="scientific">Hydrobacter penzbergensis</name>
    <dbReference type="NCBI Taxonomy" id="1235997"/>
    <lineage>
        <taxon>Bacteria</taxon>
        <taxon>Pseudomonadati</taxon>
        <taxon>Bacteroidota</taxon>
        <taxon>Chitinophagia</taxon>
        <taxon>Chitinophagales</taxon>
        <taxon>Chitinophagaceae</taxon>
        <taxon>Hydrobacter</taxon>
    </lineage>
</organism>
<dbReference type="GO" id="GO:0046872">
    <property type="term" value="F:metal ion binding"/>
    <property type="evidence" value="ECO:0007669"/>
    <property type="project" value="UniProtKB-KW"/>
</dbReference>
<dbReference type="Proteomes" id="UP000198711">
    <property type="component" value="Unassembled WGS sequence"/>
</dbReference>
<dbReference type="PANTHER" id="PTHR19136:SF81">
    <property type="entry name" value="MOLYBDENUM COFACTOR GUANYLYLTRANSFERASE"/>
    <property type="match status" value="1"/>
</dbReference>
<dbReference type="EMBL" id="FNNO01000004">
    <property type="protein sequence ID" value="SDW63662.1"/>
    <property type="molecule type" value="Genomic_DNA"/>
</dbReference>
<evidence type="ECO:0000256" key="7">
    <source>
        <dbReference type="ARBA" id="ARBA00023150"/>
    </source>
</evidence>
<dbReference type="GO" id="GO:0016779">
    <property type="term" value="F:nucleotidyltransferase activity"/>
    <property type="evidence" value="ECO:0007669"/>
    <property type="project" value="UniProtKB-KW"/>
</dbReference>
<dbReference type="GO" id="GO:0005525">
    <property type="term" value="F:GTP binding"/>
    <property type="evidence" value="ECO:0007669"/>
    <property type="project" value="UniProtKB-KW"/>
</dbReference>
<sequence length="194" mass="21346">MLGIILCGGNSSRMGSDKGLLKLEAKTWAQTAIDKITPLGIPVKLSVNQQQYKDYTAVFDAADLVVDAPSLDLRGPLLGVLSCHLQYPQRALFTLACDMPLMESTLLKELHERYQQAPEAEACVFTNDGEPEPLCAIYSARGLAKILALLQNGHLAKHSMKYMLDHLSIVCIPIQPQQKISFRNFNAHAELNGL</sequence>
<dbReference type="AlphaFoldDB" id="A0A8X8LD58"/>
<reference evidence="9 10" key="1">
    <citation type="submission" date="2016-10" db="EMBL/GenBank/DDBJ databases">
        <authorList>
            <person name="Varghese N."/>
            <person name="Submissions S."/>
        </authorList>
    </citation>
    <scope>NUCLEOTIDE SEQUENCE [LARGE SCALE GENOMIC DNA]</scope>
    <source>
        <strain evidence="9 10">DSM 25353</strain>
    </source>
</reference>
<evidence type="ECO:0000256" key="2">
    <source>
        <dbReference type="ARBA" id="ARBA00022679"/>
    </source>
</evidence>
<proteinExistence type="predicted"/>
<evidence type="ECO:0000259" key="8">
    <source>
        <dbReference type="Pfam" id="PF12804"/>
    </source>
</evidence>
<comment type="caution">
    <text evidence="9">The sequence shown here is derived from an EMBL/GenBank/DDBJ whole genome shotgun (WGS) entry which is preliminary data.</text>
</comment>
<dbReference type="GO" id="GO:0006777">
    <property type="term" value="P:Mo-molybdopterin cofactor biosynthetic process"/>
    <property type="evidence" value="ECO:0007669"/>
    <property type="project" value="UniProtKB-KW"/>
</dbReference>